<keyword evidence="4 5" id="KW-0975">Bacterial flagellum</keyword>
<keyword evidence="10" id="KW-0282">Flagellum</keyword>
<evidence type="ECO:0000313" key="11">
    <source>
        <dbReference type="Proteomes" id="UP000515733"/>
    </source>
</evidence>
<evidence type="ECO:0000259" key="8">
    <source>
        <dbReference type="Pfam" id="PF07559"/>
    </source>
</evidence>
<dbReference type="InterPro" id="IPR037925">
    <property type="entry name" value="FlgE/F/G-like"/>
</dbReference>
<evidence type="ECO:0000259" key="9">
    <source>
        <dbReference type="Pfam" id="PF22692"/>
    </source>
</evidence>
<dbReference type="RefSeq" id="WP_145769290.1">
    <property type="nucleotide sequence ID" value="NZ_LR778301.1"/>
</dbReference>
<keyword evidence="11" id="KW-1185">Reference proteome</keyword>
<dbReference type="InterPro" id="IPR010930">
    <property type="entry name" value="Flg_bb/hook_C_dom"/>
</dbReference>
<evidence type="ECO:0000256" key="4">
    <source>
        <dbReference type="ARBA" id="ARBA00023143"/>
    </source>
</evidence>
<sequence>MGFQQGLSGLNVSAKALDAIGNNVANANTAGFKSSQVRFADVFASSLSGGGGTQVGIGSSVAAIAQQFTQGNVTATNNPLDLAINGSGMYRMSSSGTISYTRNGQFSVDKDGFVVSSGGQRLTGYSADATGAIVPGDYVDIQVSTTNIPPKVTSASQVQLNLDSRATAPVAMSAGSLTANTALATTVTIAAATPNNQLDIWVDGVLASVTIPDGNYTPADMATTLSSLINTALGTSGASVDVTTNAGGKLVFTSGSLGTVGSNSRGSSISIAASSNADVILGNLPTGGPVLGTATPTPGAYTGITPVTFPLTITTGQNDSFSLYIDGTLYNVTLPPGNYPDPAGVITAPDLDLLDEINSELGLTAPVAPIGATLDGSDNLVITSPTTGTASSVFVTGGNGVSDLFGTSNGADNFDASNTLSYTGSTAQTVYDSLGNPHNLTMYFVKTSAGNGWQMYTTLDGGGQSGPVTLDFTTAGALATDMPLTQTFTLNNGATSPLTFTLDLRGTTQYGISFGVNQLLQDGFTSGRLSGLSVSGDGIVQGRYSNGKARNMGQVVLVNFNNPNGLLSMGGNQWAETAESGQPIPGTPGQGSLGSIQSAAVEESNVDLTKELVDMITQQRVYQANAQTIKTQDSVLQTLVNLR</sequence>
<dbReference type="InterPro" id="IPR053967">
    <property type="entry name" value="LlgE_F_G-like_D1"/>
</dbReference>
<accession>A0A6S6XWY8</accession>
<dbReference type="InterPro" id="IPR019776">
    <property type="entry name" value="Flagellar_basal_body_rod_CS"/>
</dbReference>
<feature type="domain" description="Flagellar hook protein FlgE D2" evidence="8">
    <location>
        <begin position="411"/>
        <end position="524"/>
    </location>
</feature>
<dbReference type="InterPro" id="IPR011491">
    <property type="entry name" value="FlgE_D2"/>
</dbReference>
<dbReference type="GO" id="GO:0009425">
    <property type="term" value="C:bacterial-type flagellum basal body"/>
    <property type="evidence" value="ECO:0007669"/>
    <property type="project" value="UniProtKB-SubCell"/>
</dbReference>
<proteinExistence type="inferred from homology"/>
<evidence type="ECO:0000256" key="3">
    <source>
        <dbReference type="ARBA" id="ARBA00019015"/>
    </source>
</evidence>
<dbReference type="InterPro" id="IPR001444">
    <property type="entry name" value="Flag_bb_rod_N"/>
</dbReference>
<dbReference type="Pfam" id="PF07559">
    <property type="entry name" value="FlgE_D2"/>
    <property type="match status" value="1"/>
</dbReference>
<evidence type="ECO:0000256" key="5">
    <source>
        <dbReference type="RuleBase" id="RU362116"/>
    </source>
</evidence>
<dbReference type="AlphaFoldDB" id="A0A6S6XWY8"/>
<feature type="domain" description="Flagellar basal body rod protein N-terminal" evidence="6">
    <location>
        <begin position="6"/>
        <end position="33"/>
    </location>
</feature>
<dbReference type="OrthoDB" id="8578401at2"/>
<organism evidence="10 11">
    <name type="scientific">Denitratisoma oestradiolicum</name>
    <dbReference type="NCBI Taxonomy" id="311182"/>
    <lineage>
        <taxon>Bacteria</taxon>
        <taxon>Pseudomonadati</taxon>
        <taxon>Pseudomonadota</taxon>
        <taxon>Betaproteobacteria</taxon>
        <taxon>Nitrosomonadales</taxon>
        <taxon>Sterolibacteriaceae</taxon>
        <taxon>Denitratisoma</taxon>
    </lineage>
</organism>
<evidence type="ECO:0000313" key="10">
    <source>
        <dbReference type="EMBL" id="CAB1370539.1"/>
    </source>
</evidence>
<comment type="function">
    <text evidence="5">A flexible structure which links the flagellar filament to the drive apparatus in the basal body.</text>
</comment>
<reference evidence="10 11" key="1">
    <citation type="submission" date="2020-03" db="EMBL/GenBank/DDBJ databases">
        <authorList>
            <consortium name="Genoscope - CEA"/>
            <person name="William W."/>
        </authorList>
    </citation>
    <scope>NUCLEOTIDE SEQUENCE [LARGE SCALE GENOMIC DNA]</scope>
    <source>
        <strain evidence="11">DSM 16959</strain>
    </source>
</reference>
<dbReference type="SUPFAM" id="SSF117143">
    <property type="entry name" value="Flagellar hook protein flgE"/>
    <property type="match status" value="1"/>
</dbReference>
<dbReference type="Proteomes" id="UP000515733">
    <property type="component" value="Chromosome"/>
</dbReference>
<gene>
    <name evidence="10" type="ORF">DENOEST_3385</name>
</gene>
<dbReference type="NCBIfam" id="TIGR03506">
    <property type="entry name" value="FlgEFG_subfam"/>
    <property type="match status" value="2"/>
</dbReference>
<dbReference type="GO" id="GO:0005829">
    <property type="term" value="C:cytosol"/>
    <property type="evidence" value="ECO:0007669"/>
    <property type="project" value="TreeGrafter"/>
</dbReference>
<evidence type="ECO:0000256" key="2">
    <source>
        <dbReference type="ARBA" id="ARBA00009677"/>
    </source>
</evidence>
<dbReference type="InterPro" id="IPR037058">
    <property type="entry name" value="Falgellar_hook_FlgE_sf"/>
</dbReference>
<dbReference type="PROSITE" id="PS00588">
    <property type="entry name" value="FLAGELLA_BB_ROD"/>
    <property type="match status" value="1"/>
</dbReference>
<comment type="similarity">
    <text evidence="2 5">Belongs to the flagella basal body rod proteins family.</text>
</comment>
<dbReference type="Pfam" id="PF06429">
    <property type="entry name" value="Flg_bbr_C"/>
    <property type="match status" value="1"/>
</dbReference>
<name>A0A6S6XWY8_9PROT</name>
<protein>
    <recommendedName>
        <fullName evidence="3 5">Flagellar hook protein FlgE</fullName>
    </recommendedName>
</protein>
<evidence type="ECO:0000259" key="6">
    <source>
        <dbReference type="Pfam" id="PF00460"/>
    </source>
</evidence>
<dbReference type="PANTHER" id="PTHR30435">
    <property type="entry name" value="FLAGELLAR PROTEIN"/>
    <property type="match status" value="1"/>
</dbReference>
<keyword evidence="10" id="KW-0969">Cilium</keyword>
<dbReference type="GO" id="GO:0009424">
    <property type="term" value="C:bacterial-type flagellum hook"/>
    <property type="evidence" value="ECO:0007669"/>
    <property type="project" value="TreeGrafter"/>
</dbReference>
<feature type="domain" description="Flagellar hook protein FlgE/F/G-like D1" evidence="9">
    <location>
        <begin position="83"/>
        <end position="145"/>
    </location>
</feature>
<keyword evidence="10" id="KW-0966">Cell projection</keyword>
<dbReference type="GO" id="GO:0071978">
    <property type="term" value="P:bacterial-type flagellum-dependent swarming motility"/>
    <property type="evidence" value="ECO:0007669"/>
    <property type="project" value="TreeGrafter"/>
</dbReference>
<dbReference type="Pfam" id="PF22692">
    <property type="entry name" value="LlgE_F_G_D1"/>
    <property type="match status" value="1"/>
</dbReference>
<dbReference type="EMBL" id="LR778301">
    <property type="protein sequence ID" value="CAB1370539.1"/>
    <property type="molecule type" value="Genomic_DNA"/>
</dbReference>
<dbReference type="Gene3D" id="2.60.98.20">
    <property type="entry name" value="Flagellar hook protein FlgE"/>
    <property type="match status" value="1"/>
</dbReference>
<dbReference type="Pfam" id="PF00460">
    <property type="entry name" value="Flg_bb_rod"/>
    <property type="match status" value="1"/>
</dbReference>
<dbReference type="InterPro" id="IPR020013">
    <property type="entry name" value="Flagellar_FlgE/F/G"/>
</dbReference>
<dbReference type="PANTHER" id="PTHR30435:SF1">
    <property type="entry name" value="FLAGELLAR HOOK PROTEIN FLGE"/>
    <property type="match status" value="1"/>
</dbReference>
<feature type="domain" description="Flagellar basal-body/hook protein C-terminal" evidence="7">
    <location>
        <begin position="597"/>
        <end position="642"/>
    </location>
</feature>
<evidence type="ECO:0000259" key="7">
    <source>
        <dbReference type="Pfam" id="PF06429"/>
    </source>
</evidence>
<dbReference type="KEGG" id="doe:DENOEST_3385"/>
<evidence type="ECO:0000256" key="1">
    <source>
        <dbReference type="ARBA" id="ARBA00004117"/>
    </source>
</evidence>
<comment type="subcellular location">
    <subcellularLocation>
        <location evidence="1 5">Bacterial flagellum basal body</location>
    </subcellularLocation>
</comment>